<organism evidence="2 3">
    <name type="scientific">Idiomarina piscisalsi</name>
    <dbReference type="NCBI Taxonomy" id="1096243"/>
    <lineage>
        <taxon>Bacteria</taxon>
        <taxon>Pseudomonadati</taxon>
        <taxon>Pseudomonadota</taxon>
        <taxon>Gammaproteobacteria</taxon>
        <taxon>Alteromonadales</taxon>
        <taxon>Idiomarinaceae</taxon>
        <taxon>Idiomarina</taxon>
    </lineage>
</organism>
<keyword evidence="3" id="KW-1185">Reference proteome</keyword>
<evidence type="ECO:0000313" key="3">
    <source>
        <dbReference type="Proteomes" id="UP000197717"/>
    </source>
</evidence>
<proteinExistence type="predicted"/>
<reference evidence="2 3" key="1">
    <citation type="submission" date="2017-06" db="EMBL/GenBank/DDBJ databases">
        <title>Complete genome sequence of Idiomarina piscisalsi strain 10PY1A isolated from soil of Soudi Arabia.</title>
        <authorList>
            <person name="Kim M.-C."/>
            <person name="Jung B.K."/>
            <person name="Budiyanto F."/>
            <person name="Nzila A."/>
            <person name="Shin J.-H."/>
        </authorList>
    </citation>
    <scope>NUCLEOTIDE SEQUENCE [LARGE SCALE GENOMIC DNA]</scope>
    <source>
        <strain evidence="2 3">10PY1A</strain>
    </source>
</reference>
<accession>A0ABN5AW54</accession>
<feature type="domain" description="HTH marR-type" evidence="1">
    <location>
        <begin position="10"/>
        <end position="146"/>
    </location>
</feature>
<dbReference type="InterPro" id="IPR039422">
    <property type="entry name" value="MarR/SlyA-like"/>
</dbReference>
<dbReference type="PROSITE" id="PS50995">
    <property type="entry name" value="HTH_MARR_2"/>
    <property type="match status" value="1"/>
</dbReference>
<dbReference type="PANTHER" id="PTHR33164">
    <property type="entry name" value="TRANSCRIPTIONAL REGULATOR, MARR FAMILY"/>
    <property type="match status" value="1"/>
</dbReference>
<dbReference type="SMART" id="SM00347">
    <property type="entry name" value="HTH_MARR"/>
    <property type="match status" value="1"/>
</dbReference>
<dbReference type="InterPro" id="IPR036388">
    <property type="entry name" value="WH-like_DNA-bd_sf"/>
</dbReference>
<evidence type="ECO:0000259" key="1">
    <source>
        <dbReference type="PROSITE" id="PS50995"/>
    </source>
</evidence>
<name>A0ABN5AW54_9GAMM</name>
<dbReference type="RefSeq" id="WP_088767996.1">
    <property type="nucleotide sequence ID" value="NZ_CP022133.1"/>
</dbReference>
<dbReference type="InterPro" id="IPR000835">
    <property type="entry name" value="HTH_MarR-typ"/>
</dbReference>
<dbReference type="InterPro" id="IPR036390">
    <property type="entry name" value="WH_DNA-bd_sf"/>
</dbReference>
<dbReference type="EMBL" id="CP022133">
    <property type="protein sequence ID" value="ASG65590.1"/>
    <property type="molecule type" value="Genomic_DNA"/>
</dbReference>
<protein>
    <submittedName>
        <fullName evidence="2">MarR family transcriptional regulator</fullName>
    </submittedName>
</protein>
<dbReference type="SUPFAM" id="SSF46785">
    <property type="entry name" value="Winged helix' DNA-binding domain"/>
    <property type="match status" value="1"/>
</dbReference>
<dbReference type="Pfam" id="PF12802">
    <property type="entry name" value="MarR_2"/>
    <property type="match status" value="1"/>
</dbReference>
<sequence length="146" mass="16639">MQHTQKGSKLTEVFLEVFKLNGLLVTTGDQLIKDLGVTSARWKVLGALSYNESTMTVPDIARAMGQTRQAIQRLVNEMMDDELLETLDNPKHRRAKLIRLTHKGQETFRKVMEKQIPWVNAMAQEIKEEDLNSVAATLKLLNDYLS</sequence>
<dbReference type="Proteomes" id="UP000197717">
    <property type="component" value="Chromosome"/>
</dbReference>
<dbReference type="Gene3D" id="1.10.10.10">
    <property type="entry name" value="Winged helix-like DNA-binding domain superfamily/Winged helix DNA-binding domain"/>
    <property type="match status" value="1"/>
</dbReference>
<dbReference type="PANTHER" id="PTHR33164:SF99">
    <property type="entry name" value="MARR FAMILY REGULATORY PROTEIN"/>
    <property type="match status" value="1"/>
</dbReference>
<gene>
    <name evidence="2" type="ORF">CEW91_05320</name>
</gene>
<evidence type="ECO:0000313" key="2">
    <source>
        <dbReference type="EMBL" id="ASG65590.1"/>
    </source>
</evidence>